<name>A0ABS1VMA1_9ACTN</name>
<protein>
    <submittedName>
        <fullName evidence="3">Helix-turn-helix domain-containing protein</fullName>
    </submittedName>
</protein>
<dbReference type="Pfam" id="PF13556">
    <property type="entry name" value="HTH_30"/>
    <property type="match status" value="1"/>
</dbReference>
<dbReference type="InterPro" id="IPR025736">
    <property type="entry name" value="PucR_C-HTH_dom"/>
</dbReference>
<sequence length="392" mass="42133">MSEPLPDVRTFRLSPAVVMPLRERLPHVATQTIDAIMAEVPAYREAFAGDLGVKIERAVRAALGTFLGLVSRGHGPDPQSPLAPALEAAYALGRGEARNGRSLDALLAAYRVGARSAWHELAEISVGTGQPAATIAHFAELVFAYIDELSAASVAGHADELASTGRARARHLERLAQALLAGEAEHTVTAAAQRADWSPPRTLTAVLVPEHATRAALDLLDRRTLQLNEAGPGAPDRSVLLVPDAAGTARDALLGLLRGQSVVVGPARPWLQVKASYDRTVRILSLCSARGVIDTEQHLAELVLTADPQALADLRARVLAPIGDTSDASAAKLVETLRSWLRHQGRREEVAAELFIHPQTVRYRMTQLRELYGDKLRDPAWTTSLMIALAMP</sequence>
<feature type="domain" description="RsbT co-antagonist protein RsbRD N-terminal" evidence="2">
    <location>
        <begin position="27"/>
        <end position="171"/>
    </location>
</feature>
<keyword evidence="4" id="KW-1185">Reference proteome</keyword>
<organism evidence="3 4">
    <name type="scientific">Paractinoplanes lichenicola</name>
    <dbReference type="NCBI Taxonomy" id="2802976"/>
    <lineage>
        <taxon>Bacteria</taxon>
        <taxon>Bacillati</taxon>
        <taxon>Actinomycetota</taxon>
        <taxon>Actinomycetes</taxon>
        <taxon>Micromonosporales</taxon>
        <taxon>Micromonosporaceae</taxon>
        <taxon>Paractinoplanes</taxon>
    </lineage>
</organism>
<dbReference type="PANTHER" id="PTHR33744">
    <property type="entry name" value="CARBOHYDRATE DIACID REGULATOR"/>
    <property type="match status" value="1"/>
</dbReference>
<gene>
    <name evidence="3" type="ORF">JKJ07_16255</name>
</gene>
<reference evidence="3 4" key="1">
    <citation type="submission" date="2021-01" db="EMBL/GenBank/DDBJ databases">
        <title>Actinoplanes sp. nov. LDG1-01 isolated from lichen.</title>
        <authorList>
            <person name="Saeng-In P."/>
            <person name="Phongsopitanun W."/>
            <person name="Kanchanasin P."/>
            <person name="Yuki M."/>
            <person name="Kudo T."/>
            <person name="Ohkuma M."/>
            <person name="Tanasupawat S."/>
        </authorList>
    </citation>
    <scope>NUCLEOTIDE SEQUENCE [LARGE SCALE GENOMIC DNA]</scope>
    <source>
        <strain evidence="3 4">LDG1-01</strain>
    </source>
</reference>
<evidence type="ECO:0000313" key="4">
    <source>
        <dbReference type="Proteomes" id="UP000598996"/>
    </source>
</evidence>
<dbReference type="InterPro" id="IPR025751">
    <property type="entry name" value="RsbRD_N_dom"/>
</dbReference>
<evidence type="ECO:0000259" key="1">
    <source>
        <dbReference type="Pfam" id="PF13556"/>
    </source>
</evidence>
<dbReference type="Proteomes" id="UP000598996">
    <property type="component" value="Unassembled WGS sequence"/>
</dbReference>
<dbReference type="InterPro" id="IPR042070">
    <property type="entry name" value="PucR_C-HTH_sf"/>
</dbReference>
<comment type="caution">
    <text evidence="3">The sequence shown here is derived from an EMBL/GenBank/DDBJ whole genome shotgun (WGS) entry which is preliminary data.</text>
</comment>
<evidence type="ECO:0000259" key="2">
    <source>
        <dbReference type="Pfam" id="PF14361"/>
    </source>
</evidence>
<accession>A0ABS1VMA1</accession>
<dbReference type="PANTHER" id="PTHR33744:SF7">
    <property type="entry name" value="PUCR FAMILY TRANSCRIPTIONAL REGULATOR"/>
    <property type="match status" value="1"/>
</dbReference>
<dbReference type="EMBL" id="JAENHO010000004">
    <property type="protein sequence ID" value="MBL7255857.1"/>
    <property type="molecule type" value="Genomic_DNA"/>
</dbReference>
<proteinExistence type="predicted"/>
<feature type="domain" description="PucR C-terminal helix-turn-helix" evidence="1">
    <location>
        <begin position="333"/>
        <end position="390"/>
    </location>
</feature>
<evidence type="ECO:0000313" key="3">
    <source>
        <dbReference type="EMBL" id="MBL7255857.1"/>
    </source>
</evidence>
<dbReference type="Gene3D" id="1.10.10.2840">
    <property type="entry name" value="PucR C-terminal helix-turn-helix domain"/>
    <property type="match status" value="1"/>
</dbReference>
<dbReference type="InterPro" id="IPR051448">
    <property type="entry name" value="CdaR-like_regulators"/>
</dbReference>
<dbReference type="Pfam" id="PF14361">
    <property type="entry name" value="RsbRD_N"/>
    <property type="match status" value="1"/>
</dbReference>